<organism evidence="3 4">
    <name type="scientific">Companilactobacillus suantsaicola</name>
    <dbReference type="NCBI Taxonomy" id="2487723"/>
    <lineage>
        <taxon>Bacteria</taxon>
        <taxon>Bacillati</taxon>
        <taxon>Bacillota</taxon>
        <taxon>Bacilli</taxon>
        <taxon>Lactobacillales</taxon>
        <taxon>Lactobacillaceae</taxon>
        <taxon>Companilactobacillus</taxon>
    </lineage>
</organism>
<dbReference type="Pfam" id="PF13349">
    <property type="entry name" value="DUF4097"/>
    <property type="match status" value="1"/>
</dbReference>
<comment type="caution">
    <text evidence="3">The sequence shown here is derived from an EMBL/GenBank/DDBJ whole genome shotgun (WGS) entry which is preliminary data.</text>
</comment>
<evidence type="ECO:0000256" key="1">
    <source>
        <dbReference type="SAM" id="Phobius"/>
    </source>
</evidence>
<keyword evidence="1" id="KW-0472">Membrane</keyword>
<evidence type="ECO:0000313" key="4">
    <source>
        <dbReference type="Proteomes" id="UP000298021"/>
    </source>
</evidence>
<dbReference type="AlphaFoldDB" id="A0A4Z0JKR4"/>
<keyword evidence="4" id="KW-1185">Reference proteome</keyword>
<feature type="transmembrane region" description="Helical" evidence="1">
    <location>
        <begin position="7"/>
        <end position="25"/>
    </location>
</feature>
<gene>
    <name evidence="3" type="ORF">EGT49_05605</name>
</gene>
<evidence type="ECO:0000313" key="3">
    <source>
        <dbReference type="EMBL" id="TGD23527.1"/>
    </source>
</evidence>
<dbReference type="InterPro" id="IPR025164">
    <property type="entry name" value="Toastrack_DUF4097"/>
</dbReference>
<protein>
    <recommendedName>
        <fullName evidence="2">DUF4097 domain-containing protein</fullName>
    </recommendedName>
</protein>
<dbReference type="Proteomes" id="UP000298021">
    <property type="component" value="Unassembled WGS sequence"/>
</dbReference>
<accession>A0A4Z0JKR4</accession>
<keyword evidence="1" id="KW-1133">Transmembrane helix</keyword>
<keyword evidence="1" id="KW-0812">Transmembrane</keyword>
<dbReference type="RefSeq" id="WP_135372346.1">
    <property type="nucleotide sequence ID" value="NZ_RKLY01000011.1"/>
</dbReference>
<name>A0A4Z0JKR4_9LACO</name>
<dbReference type="EMBL" id="RKLY01000011">
    <property type="protein sequence ID" value="TGD23527.1"/>
    <property type="molecule type" value="Genomic_DNA"/>
</dbReference>
<dbReference type="OrthoDB" id="2318810at2"/>
<proteinExistence type="predicted"/>
<feature type="domain" description="DUF4097" evidence="2">
    <location>
        <begin position="53"/>
        <end position="307"/>
    </location>
</feature>
<sequence>MRKYFVTGFYLLIVGGLLLLGGFIMGGNKSVVWNHGFQVVTKVDTTDPLNDFKNINLKGKDMDVSVRLGDRYKIRMTGDASSLPRHEQKGDTLTVTGQNQKNGTIGIGVDAINRARVTITVPMDKALDNVHIRVSNGYIRMNDITIKNFVKSVKDMDYDSNIYMSDVTVDNVEKLNMYDTNLTLINTKLSNANIVANAYSRVEATNTTFLKSNINMDESDLIVKESNFDTLKAMANHSKISISKTTMMNKNEFRMYSSGKFNAQDLTVEGMDLTSENGYVRYDDKKQGETYQIKPDAQNLLTVVTTKAPITIN</sequence>
<evidence type="ECO:0000259" key="2">
    <source>
        <dbReference type="Pfam" id="PF13349"/>
    </source>
</evidence>
<reference evidence="3 4" key="1">
    <citation type="submission" date="2018-10" db="EMBL/GenBank/DDBJ databases">
        <title>Lactobacillus sp. R7 and Lactobacillus sp. R19 isolated from fermented mustard green product of Taiwan.</title>
        <authorList>
            <person name="Lin S.-T."/>
        </authorList>
    </citation>
    <scope>NUCLEOTIDE SEQUENCE [LARGE SCALE GENOMIC DNA]</scope>
    <source>
        <strain evidence="3 4">BCRC 81127</strain>
    </source>
</reference>